<feature type="domain" description="Amidohydrolase 3" evidence="1">
    <location>
        <begin position="2"/>
        <end position="86"/>
    </location>
</feature>
<proteinExistence type="predicted"/>
<evidence type="ECO:0000313" key="3">
    <source>
        <dbReference type="Proteomes" id="UP001438292"/>
    </source>
</evidence>
<name>A0ABV0H9N5_9NEIS</name>
<feature type="non-terminal residue" evidence="2">
    <location>
        <position position="1"/>
    </location>
</feature>
<organism evidence="2 3">
    <name type="scientific">Chromobacterium piscinae</name>
    <dbReference type="NCBI Taxonomy" id="686831"/>
    <lineage>
        <taxon>Bacteria</taxon>
        <taxon>Pseudomonadati</taxon>
        <taxon>Pseudomonadota</taxon>
        <taxon>Betaproteobacteria</taxon>
        <taxon>Neisseriales</taxon>
        <taxon>Chromobacteriaceae</taxon>
        <taxon>Chromobacterium</taxon>
    </lineage>
</organism>
<sequence>AWMITGKTVGGLRLYPQRNCLDRETALRMWTEHVAWFTDEEGGRGRIEAGQLADLVVPDKDFFSCPEDDISFLVSELTMVGGRIVYAAGGFAALDDNPLP</sequence>
<keyword evidence="3" id="KW-1185">Reference proteome</keyword>
<accession>A0ABV0H9N5</accession>
<dbReference type="SUPFAM" id="SSF51338">
    <property type="entry name" value="Composite domain of metallo-dependent hydrolases"/>
    <property type="match status" value="1"/>
</dbReference>
<protein>
    <submittedName>
        <fullName evidence="2">Amidohydrolase family protein</fullName>
    </submittedName>
</protein>
<dbReference type="Pfam" id="PF07969">
    <property type="entry name" value="Amidohydro_3"/>
    <property type="match status" value="1"/>
</dbReference>
<dbReference type="EMBL" id="JBDQQU010000017">
    <property type="protein sequence ID" value="MEO3955976.1"/>
    <property type="molecule type" value="Genomic_DNA"/>
</dbReference>
<dbReference type="RefSeq" id="WP_347787815.1">
    <property type="nucleotide sequence ID" value="NZ_JBDQQU010000017.1"/>
</dbReference>
<evidence type="ECO:0000313" key="2">
    <source>
        <dbReference type="EMBL" id="MEO3955976.1"/>
    </source>
</evidence>
<dbReference type="Proteomes" id="UP001438292">
    <property type="component" value="Unassembled WGS sequence"/>
</dbReference>
<dbReference type="InterPro" id="IPR013108">
    <property type="entry name" value="Amidohydro_3"/>
</dbReference>
<reference evidence="2 3" key="1">
    <citation type="submission" date="2024-05" db="EMBL/GenBank/DDBJ databases">
        <authorList>
            <person name="De Oliveira J.P."/>
            <person name="Noriler S.A."/>
            <person name="De Oliveira A.G."/>
            <person name="Sipoli D.S."/>
        </authorList>
    </citation>
    <scope>NUCLEOTIDE SEQUENCE [LARGE SCALE GENOMIC DNA]</scope>
    <source>
        <strain evidence="2 3">LABIM186</strain>
    </source>
</reference>
<dbReference type="PANTHER" id="PTHR22642">
    <property type="entry name" value="IMIDAZOLONEPROPIONASE"/>
    <property type="match status" value="1"/>
</dbReference>
<dbReference type="Gene3D" id="3.20.20.140">
    <property type="entry name" value="Metal-dependent hydrolases"/>
    <property type="match status" value="1"/>
</dbReference>
<dbReference type="PANTHER" id="PTHR22642:SF21">
    <property type="entry name" value="PERIPLASMIC PROTEIN"/>
    <property type="match status" value="1"/>
</dbReference>
<gene>
    <name evidence="2" type="ORF">ABH309_16125</name>
</gene>
<dbReference type="Gene3D" id="2.30.40.10">
    <property type="entry name" value="Urease, subunit C, domain 1"/>
    <property type="match status" value="1"/>
</dbReference>
<comment type="caution">
    <text evidence="2">The sequence shown here is derived from an EMBL/GenBank/DDBJ whole genome shotgun (WGS) entry which is preliminary data.</text>
</comment>
<evidence type="ECO:0000259" key="1">
    <source>
        <dbReference type="Pfam" id="PF07969"/>
    </source>
</evidence>
<dbReference type="InterPro" id="IPR011059">
    <property type="entry name" value="Metal-dep_hydrolase_composite"/>
</dbReference>